<sequence length="298" mass="33171">MANIGLQEYANAIRLYEPFEPVMAENTSKETLTDEVLEILRNEKAGTQDIDIPDDQIAKRRLIRALLNIRQPLPLKKEMMQKLDALLHLEKEEKDTVSAAELPNAVADFPDTGIQCAESMALWQGNITDIKADAIVNAANEKLLGCMQPLHDCVDNAIHSAAGPMLRDDCAEIIHRQKSDEEIGTAKITRGYHLPSAYVIHTVGPAVTNETPLNDVHVAELISSYQSCLDLAHEIEDIRTIAFPAISTGVFGFPKQRAAEIAVTTVGNWLKQNDHHFDRIVFNVYSEADKAIYEDVFK</sequence>
<dbReference type="OrthoDB" id="6194521at2"/>
<dbReference type="SUPFAM" id="SSF52949">
    <property type="entry name" value="Macro domain-like"/>
    <property type="match status" value="1"/>
</dbReference>
<keyword evidence="6" id="KW-1185">Reference proteome</keyword>
<evidence type="ECO:0000256" key="2">
    <source>
        <dbReference type="ARBA" id="ARBA00048482"/>
    </source>
</evidence>
<accession>A0A558ATQ4</accession>
<dbReference type="GO" id="GO:0016787">
    <property type="term" value="F:hydrolase activity"/>
    <property type="evidence" value="ECO:0007669"/>
    <property type="project" value="UniProtKB-KW"/>
</dbReference>
<keyword evidence="5" id="KW-0378">Hydrolase</keyword>
<comment type="similarity">
    <text evidence="3">Belongs to the MacroD-type family. Zn-Macro subfamily.</text>
</comment>
<dbReference type="Proteomes" id="UP000315103">
    <property type="component" value="Unassembled WGS sequence"/>
</dbReference>
<dbReference type="PANTHER" id="PTHR11106:SF27">
    <property type="entry name" value="MACRO DOMAIN-CONTAINING PROTEIN"/>
    <property type="match status" value="1"/>
</dbReference>
<dbReference type="Pfam" id="PF01661">
    <property type="entry name" value="Macro"/>
    <property type="match status" value="1"/>
</dbReference>
<name>A0A558ATQ4_9STAP</name>
<evidence type="ECO:0000256" key="3">
    <source>
        <dbReference type="ARBA" id="ARBA00093459"/>
    </source>
</evidence>
<dbReference type="Gene3D" id="3.40.220.10">
    <property type="entry name" value="Leucine Aminopeptidase, subunit E, domain 1"/>
    <property type="match status" value="1"/>
</dbReference>
<feature type="domain" description="Macro" evidence="4">
    <location>
        <begin position="107"/>
        <end position="298"/>
    </location>
</feature>
<protein>
    <recommendedName>
        <fullName evidence="1">Protein-ADP-ribose hydrolase</fullName>
    </recommendedName>
</protein>
<comment type="caution">
    <text evidence="5">The sequence shown here is derived from an EMBL/GenBank/DDBJ whole genome shotgun (WGS) entry which is preliminary data.</text>
</comment>
<dbReference type="CDD" id="cd02908">
    <property type="entry name" value="Macro_OAADPr_deacetylase"/>
    <property type="match status" value="1"/>
</dbReference>
<evidence type="ECO:0000259" key="4">
    <source>
        <dbReference type="PROSITE" id="PS51154"/>
    </source>
</evidence>
<evidence type="ECO:0000313" key="6">
    <source>
        <dbReference type="Proteomes" id="UP000315103"/>
    </source>
</evidence>
<dbReference type="InterPro" id="IPR002589">
    <property type="entry name" value="Macro_dom"/>
</dbReference>
<comment type="catalytic activity">
    <reaction evidence="2">
        <text>4-O-(ADP-D-ribosyl)-L-aspartyl-[protein] + H2O = L-aspartyl-[protein] + ADP-D-ribose + H(+)</text>
        <dbReference type="Rhea" id="RHEA:54428"/>
        <dbReference type="Rhea" id="RHEA-COMP:9867"/>
        <dbReference type="Rhea" id="RHEA-COMP:13832"/>
        <dbReference type="ChEBI" id="CHEBI:15377"/>
        <dbReference type="ChEBI" id="CHEBI:15378"/>
        <dbReference type="ChEBI" id="CHEBI:29961"/>
        <dbReference type="ChEBI" id="CHEBI:57967"/>
        <dbReference type="ChEBI" id="CHEBI:138102"/>
    </reaction>
    <physiologicalReaction direction="left-to-right" evidence="2">
        <dbReference type="Rhea" id="RHEA:54429"/>
    </physiologicalReaction>
</comment>
<dbReference type="EMBL" id="VMSJ01000003">
    <property type="protein sequence ID" value="TVT27645.1"/>
    <property type="molecule type" value="Genomic_DNA"/>
</dbReference>
<dbReference type="RefSeq" id="WP_145288396.1">
    <property type="nucleotide sequence ID" value="NZ_VMSJ01000003.1"/>
</dbReference>
<dbReference type="PANTHER" id="PTHR11106">
    <property type="entry name" value="GANGLIOSIDE INDUCED DIFFERENTIATION ASSOCIATED PROTEIN 2-RELATED"/>
    <property type="match status" value="1"/>
</dbReference>
<dbReference type="SMART" id="SM00506">
    <property type="entry name" value="A1pp"/>
    <property type="match status" value="1"/>
</dbReference>
<reference evidence="5 6" key="1">
    <citation type="submission" date="2019-07" db="EMBL/GenBank/DDBJ databases">
        <title>Salinicoccus cyprini sp. nov., isolated from gastro-intestinal tract of mirror carp, Cyprinus carpio var. specularis, collected from Gobind Sagar Reservoir, Himachal Pradesh, India.</title>
        <authorList>
            <person name="Talwar C."/>
            <person name="Singh A.K."/>
            <person name="Lal R."/>
            <person name="Negi R.K."/>
        </authorList>
    </citation>
    <scope>NUCLEOTIDE SEQUENCE [LARGE SCALE GENOMIC DNA]</scope>
    <source>
        <strain evidence="5 6">CT19</strain>
    </source>
</reference>
<organism evidence="5 6">
    <name type="scientific">Salinicoccus cyprini</name>
    <dbReference type="NCBI Taxonomy" id="2493691"/>
    <lineage>
        <taxon>Bacteria</taxon>
        <taxon>Bacillati</taxon>
        <taxon>Bacillota</taxon>
        <taxon>Bacilli</taxon>
        <taxon>Bacillales</taxon>
        <taxon>Staphylococcaceae</taxon>
        <taxon>Salinicoccus</taxon>
    </lineage>
</organism>
<evidence type="ECO:0000313" key="5">
    <source>
        <dbReference type="EMBL" id="TVT27645.1"/>
    </source>
</evidence>
<dbReference type="AlphaFoldDB" id="A0A558ATQ4"/>
<dbReference type="NCBIfam" id="NF003163">
    <property type="entry name" value="PRK04143.1"/>
    <property type="match status" value="1"/>
</dbReference>
<dbReference type="PROSITE" id="PS51154">
    <property type="entry name" value="MACRO"/>
    <property type="match status" value="1"/>
</dbReference>
<gene>
    <name evidence="5" type="ORF">FO441_08020</name>
</gene>
<evidence type="ECO:0000256" key="1">
    <source>
        <dbReference type="ARBA" id="ARBA00018852"/>
    </source>
</evidence>
<proteinExistence type="inferred from homology"/>
<dbReference type="InterPro" id="IPR043472">
    <property type="entry name" value="Macro_dom-like"/>
</dbReference>